<evidence type="ECO:0000256" key="1">
    <source>
        <dbReference type="SAM" id="MobiDB-lite"/>
    </source>
</evidence>
<feature type="domain" description="HNH nuclease" evidence="2">
    <location>
        <begin position="157"/>
        <end position="227"/>
    </location>
</feature>
<feature type="compositionally biased region" description="Polar residues" evidence="1">
    <location>
        <begin position="379"/>
        <end position="398"/>
    </location>
</feature>
<dbReference type="Pfam" id="PF13391">
    <property type="entry name" value="HNH_2"/>
    <property type="match status" value="1"/>
</dbReference>
<dbReference type="EMBL" id="JBHFEH010000112">
    <property type="protein sequence ID" value="KAL2046597.1"/>
    <property type="molecule type" value="Genomic_DNA"/>
</dbReference>
<feature type="region of interest" description="Disordered" evidence="1">
    <location>
        <begin position="375"/>
        <end position="422"/>
    </location>
</feature>
<comment type="caution">
    <text evidence="3">The sequence shown here is derived from an EMBL/GenBank/DDBJ whole genome shotgun (WGS) entry which is preliminary data.</text>
</comment>
<feature type="compositionally biased region" description="Polar residues" evidence="1">
    <location>
        <begin position="310"/>
        <end position="319"/>
    </location>
</feature>
<evidence type="ECO:0000259" key="2">
    <source>
        <dbReference type="Pfam" id="PF13391"/>
    </source>
</evidence>
<proteinExistence type="predicted"/>
<protein>
    <recommendedName>
        <fullName evidence="2">HNH nuclease domain-containing protein</fullName>
    </recommendedName>
</protein>
<dbReference type="Proteomes" id="UP001590951">
    <property type="component" value="Unassembled WGS sequence"/>
</dbReference>
<feature type="region of interest" description="Disordered" evidence="1">
    <location>
        <begin position="310"/>
        <end position="345"/>
    </location>
</feature>
<sequence>MESTSRPQASTLTLRQPPISTEPPPGIEVKLKHPGYSDRKNTLISLVGLDRDGEKVGLHFGTASTICAIISGRQDGFFTKGVDDPPLDLSEDSLLEQATYYYHIPNDLQYAVYPSFEHWPFSHDDLLPSYNRAAPHILTQINATGATQVVLNRDERCLVSGSRDKQVLQRAHLCPKASSTWFVQNDMSEYNQFPYLTEDSMTEDIANAIALRQDIRQAFDSRLFAFVQKKGVWSTHFLKPTFDLGRDYHNVEVAISEGVSTQFLYARLAWSIFPLVRPFLQSSMPRWIYVRVGQGEWRKEELGMTDISTKVFSSRSGTESSKKRSRTGANGPDDDGGTYSNTKRGWTTACLGDEEKDQDTAIYQHMRRRQMHIYDSHRPCSTNDQRPISPPNSRSTSPAKADNDSFQPPPSSSDSASNASSIPDARLSWEREDLEKYVLSKEYAAIESLRKRELLGRRPRYDDTLFCCNYEAHEDEERALLDGLIEDGDCKHHLCIECDR</sequence>
<organism evidence="3 4">
    <name type="scientific">Lepraria finkii</name>
    <dbReference type="NCBI Taxonomy" id="1340010"/>
    <lineage>
        <taxon>Eukaryota</taxon>
        <taxon>Fungi</taxon>
        <taxon>Dikarya</taxon>
        <taxon>Ascomycota</taxon>
        <taxon>Pezizomycotina</taxon>
        <taxon>Lecanoromycetes</taxon>
        <taxon>OSLEUM clade</taxon>
        <taxon>Lecanoromycetidae</taxon>
        <taxon>Lecanorales</taxon>
        <taxon>Lecanorineae</taxon>
        <taxon>Stereocaulaceae</taxon>
        <taxon>Lepraria</taxon>
    </lineage>
</organism>
<dbReference type="InterPro" id="IPR003615">
    <property type="entry name" value="HNH_nuc"/>
</dbReference>
<evidence type="ECO:0000313" key="4">
    <source>
        <dbReference type="Proteomes" id="UP001590951"/>
    </source>
</evidence>
<accession>A0ABR4ALG1</accession>
<name>A0ABR4ALG1_9LECA</name>
<evidence type="ECO:0000313" key="3">
    <source>
        <dbReference type="EMBL" id="KAL2046597.1"/>
    </source>
</evidence>
<feature type="compositionally biased region" description="Low complexity" evidence="1">
    <location>
        <begin position="412"/>
        <end position="422"/>
    </location>
</feature>
<feature type="compositionally biased region" description="Polar residues" evidence="1">
    <location>
        <begin position="1"/>
        <end position="14"/>
    </location>
</feature>
<keyword evidence="4" id="KW-1185">Reference proteome</keyword>
<feature type="region of interest" description="Disordered" evidence="1">
    <location>
        <begin position="1"/>
        <end position="28"/>
    </location>
</feature>
<reference evidence="3 4" key="1">
    <citation type="submission" date="2024-09" db="EMBL/GenBank/DDBJ databases">
        <title>Rethinking Asexuality: The Enigmatic Case of Functional Sexual Genes in Lepraria (Stereocaulaceae).</title>
        <authorList>
            <person name="Doellman M."/>
            <person name="Sun Y."/>
            <person name="Barcenas-Pena A."/>
            <person name="Lumbsch H.T."/>
            <person name="Grewe F."/>
        </authorList>
    </citation>
    <scope>NUCLEOTIDE SEQUENCE [LARGE SCALE GENOMIC DNA]</scope>
    <source>
        <strain evidence="3 4">Grewe 0041</strain>
    </source>
</reference>
<gene>
    <name evidence="3" type="ORF">ABVK25_011722</name>
</gene>